<evidence type="ECO:0000256" key="1">
    <source>
        <dbReference type="ARBA" id="ARBA00022448"/>
    </source>
</evidence>
<keyword evidence="1" id="KW-0813">Transport</keyword>
<dbReference type="Pfam" id="PF00005">
    <property type="entry name" value="ABC_tran"/>
    <property type="match status" value="1"/>
</dbReference>
<dbReference type="SMART" id="SM00382">
    <property type="entry name" value="AAA"/>
    <property type="match status" value="1"/>
</dbReference>
<evidence type="ECO:0000313" key="5">
    <source>
        <dbReference type="EMBL" id="MBS4224344.1"/>
    </source>
</evidence>
<evidence type="ECO:0000256" key="3">
    <source>
        <dbReference type="ARBA" id="ARBA00022840"/>
    </source>
</evidence>
<name>A0A942UUV3_9BACI</name>
<reference evidence="5 6" key="1">
    <citation type="submission" date="2021-05" db="EMBL/GenBank/DDBJ databases">
        <title>Novel Bacillus species.</title>
        <authorList>
            <person name="Liu G."/>
        </authorList>
    </citation>
    <scope>NUCLEOTIDE SEQUENCE [LARGE SCALE GENOMIC DNA]</scope>
    <source>
        <strain evidence="5 6">FJAT-49682</strain>
    </source>
</reference>
<dbReference type="PANTHER" id="PTHR42788:SF2">
    <property type="entry name" value="ABC TRANSPORTER ATP-BINDING PROTEIN"/>
    <property type="match status" value="1"/>
</dbReference>
<organism evidence="5 6">
    <name type="scientific">Lederbergia citrea</name>
    <dbReference type="NCBI Taxonomy" id="2833581"/>
    <lineage>
        <taxon>Bacteria</taxon>
        <taxon>Bacillati</taxon>
        <taxon>Bacillota</taxon>
        <taxon>Bacilli</taxon>
        <taxon>Bacillales</taxon>
        <taxon>Bacillaceae</taxon>
        <taxon>Lederbergia</taxon>
    </lineage>
</organism>
<protein>
    <submittedName>
        <fullName evidence="5">ABC transporter ATP-binding protein</fullName>
    </submittedName>
</protein>
<dbReference type="InterPro" id="IPR017871">
    <property type="entry name" value="ABC_transporter-like_CS"/>
</dbReference>
<dbReference type="InterPro" id="IPR027417">
    <property type="entry name" value="P-loop_NTPase"/>
</dbReference>
<dbReference type="SUPFAM" id="SSF52540">
    <property type="entry name" value="P-loop containing nucleoside triphosphate hydrolases"/>
    <property type="match status" value="1"/>
</dbReference>
<evidence type="ECO:0000313" key="6">
    <source>
        <dbReference type="Proteomes" id="UP000676456"/>
    </source>
</evidence>
<dbReference type="Proteomes" id="UP000676456">
    <property type="component" value="Unassembled WGS sequence"/>
</dbReference>
<dbReference type="PROSITE" id="PS50893">
    <property type="entry name" value="ABC_TRANSPORTER_2"/>
    <property type="match status" value="1"/>
</dbReference>
<feature type="domain" description="ABC transporter" evidence="4">
    <location>
        <begin position="4"/>
        <end position="228"/>
    </location>
</feature>
<dbReference type="RefSeq" id="WP_213099362.1">
    <property type="nucleotide sequence ID" value="NZ_JAGYPN010000003.1"/>
</dbReference>
<dbReference type="CDD" id="cd03293">
    <property type="entry name" value="ABC_NrtD_SsuB_transporters"/>
    <property type="match status" value="1"/>
</dbReference>
<evidence type="ECO:0000259" key="4">
    <source>
        <dbReference type="PROSITE" id="PS50893"/>
    </source>
</evidence>
<accession>A0A942UUV3</accession>
<evidence type="ECO:0000256" key="2">
    <source>
        <dbReference type="ARBA" id="ARBA00022741"/>
    </source>
</evidence>
<keyword evidence="2" id="KW-0547">Nucleotide-binding</keyword>
<gene>
    <name evidence="5" type="ORF">KHA91_16610</name>
</gene>
<sequence>MGHLEIKRLSKSFDGKEVLKHLSLQVEEGEFLTILGPSGSGKSTLFHLIGGLIEPDQGEIILDSNNITGQRGLISYMPQQPALLPWRTVIDNAMLGEELHGKADKEKAVEMIQKAGLAGYEDSLPDALSGGMKQRVAFIRALLSPQSLICLDEPFSALDDFTRLEMHQWLLAIWAEYKRTILFVTHNIDEALFLSDRIIVLSANPSEIANEYKIPFKRPRNKELLLTEEFLEWKRKLNKSIFQRQDGNETDH</sequence>
<dbReference type="EMBL" id="JAGYPN010000003">
    <property type="protein sequence ID" value="MBS4224344.1"/>
    <property type="molecule type" value="Genomic_DNA"/>
</dbReference>
<proteinExistence type="predicted"/>
<keyword evidence="3 5" id="KW-0067">ATP-binding</keyword>
<dbReference type="Gene3D" id="3.40.50.300">
    <property type="entry name" value="P-loop containing nucleotide triphosphate hydrolases"/>
    <property type="match status" value="1"/>
</dbReference>
<dbReference type="InterPro" id="IPR003593">
    <property type="entry name" value="AAA+_ATPase"/>
</dbReference>
<dbReference type="PANTHER" id="PTHR42788">
    <property type="entry name" value="TAURINE IMPORT ATP-BINDING PROTEIN-RELATED"/>
    <property type="match status" value="1"/>
</dbReference>
<dbReference type="PROSITE" id="PS00211">
    <property type="entry name" value="ABC_TRANSPORTER_1"/>
    <property type="match status" value="1"/>
</dbReference>
<comment type="caution">
    <text evidence="5">The sequence shown here is derived from an EMBL/GenBank/DDBJ whole genome shotgun (WGS) entry which is preliminary data.</text>
</comment>
<dbReference type="GO" id="GO:0016887">
    <property type="term" value="F:ATP hydrolysis activity"/>
    <property type="evidence" value="ECO:0007669"/>
    <property type="project" value="InterPro"/>
</dbReference>
<dbReference type="InterPro" id="IPR003439">
    <property type="entry name" value="ABC_transporter-like_ATP-bd"/>
</dbReference>
<dbReference type="AlphaFoldDB" id="A0A942UUV3"/>
<dbReference type="GO" id="GO:0005524">
    <property type="term" value="F:ATP binding"/>
    <property type="evidence" value="ECO:0007669"/>
    <property type="project" value="UniProtKB-KW"/>
</dbReference>
<keyword evidence="6" id="KW-1185">Reference proteome</keyword>
<dbReference type="InterPro" id="IPR050166">
    <property type="entry name" value="ABC_transporter_ATP-bind"/>
</dbReference>